<reference evidence="4" key="2">
    <citation type="submission" date="2015-01" db="EMBL/GenBank/DDBJ databases">
        <title>Evolutionary Origins and Diversification of the Mycorrhizal Mutualists.</title>
        <authorList>
            <consortium name="DOE Joint Genome Institute"/>
            <consortium name="Mycorrhizal Genomics Consortium"/>
            <person name="Kohler A."/>
            <person name="Kuo A."/>
            <person name="Nagy L.G."/>
            <person name="Floudas D."/>
            <person name="Copeland A."/>
            <person name="Barry K.W."/>
            <person name="Cichocki N."/>
            <person name="Veneault-Fourrey C."/>
            <person name="LaButti K."/>
            <person name="Lindquist E.A."/>
            <person name="Lipzen A."/>
            <person name="Lundell T."/>
            <person name="Morin E."/>
            <person name="Murat C."/>
            <person name="Riley R."/>
            <person name="Ohm R."/>
            <person name="Sun H."/>
            <person name="Tunlid A."/>
            <person name="Henrissat B."/>
            <person name="Grigoriev I.V."/>
            <person name="Hibbett D.S."/>
            <person name="Martin F."/>
        </authorList>
    </citation>
    <scope>NUCLEOTIDE SEQUENCE [LARGE SCALE GENOMIC DNA]</scope>
    <source>
        <strain evidence="4">Zn</strain>
    </source>
</reference>
<proteinExistence type="predicted"/>
<dbReference type="InterPro" id="IPR001841">
    <property type="entry name" value="Znf_RING"/>
</dbReference>
<sequence length="706" mass="82028">MASRSDCYAQYRRKHLTRPIAPSPITYVEDLYGKLYQTLPGWIQEEIKDDMGELGHMIDSTPGPRTTGDNVFCIPPMHWHPRTVVRTGIDLLAIREAARHFPPAPTALRMAEKVISYWTSANSLKQLHRFTDSRHPVLRQVPLPDGSNISDASSRDSRASLQYEWAFRRAFIRFLHLPGVWFSGERPWERHEAFTQLYGIGRCLLELEVERCTQINTEDGLEGYFIHPLDSNRTLFSWIIPTREVVEIALDHIASAAYEEPHNLRSRFFPNRAPLPQTTLTNEERLQRNLSPQFMPALLDEMIKRYEDIMAQYPFERLVMDLLEREDTFERLLTHEHIEDRLINKQIIPHDELDIVQGPQYDARTLDNSFEETKGSPSGIFLENFIHKVAEGISLVNRQRRNFRLMREWIKHRPWYTLIHVYDSSVRGNEWQSQAIQMFREYGLRDIYNDDPFIPSNSLNLSGNLFGILPYDINEPDLQGQNPFMCGICHNVATGGNEPTNTMAILPCTSRHSFHLGCVMSYWDQEGKYIFSCPTCGKAPPISHERLGMHPNCDDPYFNTAHSTFVDNPFGYIIRHAIPPNLTPIDSYDIPPMGSNHRYWERENLLLALVRNAPLNWEGEIVGAQVLARGGVEGLDSMIRHIDSRWRARNIDLLHSEGFVMEGTYDAARFAPSQEVAWLRMRRRRRDRIRRRRIAETREGLTHYKP</sequence>
<keyword evidence="4" id="KW-1185">Reference proteome</keyword>
<reference evidence="3 4" key="1">
    <citation type="submission" date="2014-04" db="EMBL/GenBank/DDBJ databases">
        <authorList>
            <consortium name="DOE Joint Genome Institute"/>
            <person name="Kuo A."/>
            <person name="Martino E."/>
            <person name="Perotto S."/>
            <person name="Kohler A."/>
            <person name="Nagy L.G."/>
            <person name="Floudas D."/>
            <person name="Copeland A."/>
            <person name="Barry K.W."/>
            <person name="Cichocki N."/>
            <person name="Veneault-Fourrey C."/>
            <person name="LaButti K."/>
            <person name="Lindquist E.A."/>
            <person name="Lipzen A."/>
            <person name="Lundell T."/>
            <person name="Morin E."/>
            <person name="Murat C."/>
            <person name="Sun H."/>
            <person name="Tunlid A."/>
            <person name="Henrissat B."/>
            <person name="Grigoriev I.V."/>
            <person name="Hibbett D.S."/>
            <person name="Martin F."/>
            <person name="Nordberg H.P."/>
            <person name="Cantor M.N."/>
            <person name="Hua S.X."/>
        </authorList>
    </citation>
    <scope>NUCLEOTIDE SEQUENCE [LARGE SCALE GENOMIC DNA]</scope>
    <source>
        <strain evidence="3 4">Zn</strain>
    </source>
</reference>
<accession>A0A0C3CQU0</accession>
<name>A0A0C3CQU0_OIDMZ</name>
<gene>
    <name evidence="3" type="ORF">OIDMADRAFT_180214</name>
</gene>
<protein>
    <recommendedName>
        <fullName evidence="2">RING-type domain-containing protein</fullName>
    </recommendedName>
</protein>
<keyword evidence="1" id="KW-0479">Metal-binding</keyword>
<dbReference type="HOGENOM" id="CLU_337089_0_0_1"/>
<dbReference type="InterPro" id="IPR013083">
    <property type="entry name" value="Znf_RING/FYVE/PHD"/>
</dbReference>
<dbReference type="SUPFAM" id="SSF57850">
    <property type="entry name" value="RING/U-box"/>
    <property type="match status" value="1"/>
</dbReference>
<dbReference type="Gene3D" id="3.30.40.10">
    <property type="entry name" value="Zinc/RING finger domain, C3HC4 (zinc finger)"/>
    <property type="match status" value="1"/>
</dbReference>
<evidence type="ECO:0000313" key="3">
    <source>
        <dbReference type="EMBL" id="KIN01394.1"/>
    </source>
</evidence>
<organism evidence="3 4">
    <name type="scientific">Oidiodendron maius (strain Zn)</name>
    <dbReference type="NCBI Taxonomy" id="913774"/>
    <lineage>
        <taxon>Eukaryota</taxon>
        <taxon>Fungi</taxon>
        <taxon>Dikarya</taxon>
        <taxon>Ascomycota</taxon>
        <taxon>Pezizomycotina</taxon>
        <taxon>Leotiomycetes</taxon>
        <taxon>Leotiomycetes incertae sedis</taxon>
        <taxon>Myxotrichaceae</taxon>
        <taxon>Oidiodendron</taxon>
    </lineage>
</organism>
<dbReference type="STRING" id="913774.A0A0C3CQU0"/>
<dbReference type="PROSITE" id="PS50089">
    <property type="entry name" value="ZF_RING_2"/>
    <property type="match status" value="1"/>
</dbReference>
<keyword evidence="1" id="KW-0863">Zinc-finger</keyword>
<dbReference type="EMBL" id="KN832876">
    <property type="protein sequence ID" value="KIN01394.1"/>
    <property type="molecule type" value="Genomic_DNA"/>
</dbReference>
<keyword evidence="1" id="KW-0862">Zinc</keyword>
<dbReference type="OrthoDB" id="1681166at2759"/>
<dbReference type="Proteomes" id="UP000054321">
    <property type="component" value="Unassembled WGS sequence"/>
</dbReference>
<evidence type="ECO:0000259" key="2">
    <source>
        <dbReference type="PROSITE" id="PS50089"/>
    </source>
</evidence>
<feature type="domain" description="RING-type" evidence="2">
    <location>
        <begin position="486"/>
        <end position="536"/>
    </location>
</feature>
<dbReference type="InParanoid" id="A0A0C3CQU0"/>
<dbReference type="AlphaFoldDB" id="A0A0C3CQU0"/>
<evidence type="ECO:0000313" key="4">
    <source>
        <dbReference type="Proteomes" id="UP000054321"/>
    </source>
</evidence>
<dbReference type="GO" id="GO:0008270">
    <property type="term" value="F:zinc ion binding"/>
    <property type="evidence" value="ECO:0007669"/>
    <property type="project" value="UniProtKB-KW"/>
</dbReference>
<evidence type="ECO:0000256" key="1">
    <source>
        <dbReference type="PROSITE-ProRule" id="PRU00175"/>
    </source>
</evidence>